<feature type="compositionally biased region" description="Basic residues" evidence="1">
    <location>
        <begin position="51"/>
        <end position="62"/>
    </location>
</feature>
<keyword evidence="3" id="KW-1185">Reference proteome</keyword>
<organism evidence="2 3">
    <name type="scientific">Pannus brasiliensis CCIBt3594</name>
    <dbReference type="NCBI Taxonomy" id="1427578"/>
    <lineage>
        <taxon>Bacteria</taxon>
        <taxon>Bacillati</taxon>
        <taxon>Cyanobacteriota</taxon>
        <taxon>Cyanophyceae</taxon>
        <taxon>Oscillatoriophycideae</taxon>
        <taxon>Chroococcales</taxon>
        <taxon>Microcystaceae</taxon>
        <taxon>Pannus</taxon>
    </lineage>
</organism>
<protein>
    <submittedName>
        <fullName evidence="2">Uncharacterized protein</fullName>
    </submittedName>
</protein>
<sequence length="62" mass="7206">MTATTRSPNPSIAPPARLYNHTDRSTRRPASSSFPRERSHRFYPIDASGVRRSRRETRHLSR</sequence>
<gene>
    <name evidence="2" type="ORF">V0288_20145</name>
</gene>
<reference evidence="2 3" key="1">
    <citation type="submission" date="2024-01" db="EMBL/GenBank/DDBJ databases">
        <title>Genomic insights into the taxonomy and metabolism of the cyanobacterium Pannus brasiliensis CCIBt3594.</title>
        <authorList>
            <person name="Machado M."/>
            <person name="Botero N.B."/>
            <person name="Andreote A.P.D."/>
            <person name="Feitosa A.M.T."/>
            <person name="Popin R."/>
            <person name="Sivonen K."/>
            <person name="Fiore M.F."/>
        </authorList>
    </citation>
    <scope>NUCLEOTIDE SEQUENCE [LARGE SCALE GENOMIC DNA]</scope>
    <source>
        <strain evidence="2 3">CCIBt3594</strain>
    </source>
</reference>
<dbReference type="EMBL" id="JBAFSM010000049">
    <property type="protein sequence ID" value="MEG3439449.1"/>
    <property type="molecule type" value="Genomic_DNA"/>
</dbReference>
<feature type="region of interest" description="Disordered" evidence="1">
    <location>
        <begin position="1"/>
        <end position="62"/>
    </location>
</feature>
<evidence type="ECO:0000313" key="2">
    <source>
        <dbReference type="EMBL" id="MEG3439449.1"/>
    </source>
</evidence>
<dbReference type="RefSeq" id="WP_332866935.1">
    <property type="nucleotide sequence ID" value="NZ_JBAFSM010000049.1"/>
</dbReference>
<feature type="compositionally biased region" description="Polar residues" evidence="1">
    <location>
        <begin position="1"/>
        <end position="10"/>
    </location>
</feature>
<accession>A0AAW9R0U1</accession>
<name>A0AAW9R0U1_9CHRO</name>
<proteinExistence type="predicted"/>
<evidence type="ECO:0000256" key="1">
    <source>
        <dbReference type="SAM" id="MobiDB-lite"/>
    </source>
</evidence>
<dbReference type="AlphaFoldDB" id="A0AAW9R0U1"/>
<dbReference type="Proteomes" id="UP001328733">
    <property type="component" value="Unassembled WGS sequence"/>
</dbReference>
<evidence type="ECO:0000313" key="3">
    <source>
        <dbReference type="Proteomes" id="UP001328733"/>
    </source>
</evidence>
<comment type="caution">
    <text evidence="2">The sequence shown here is derived from an EMBL/GenBank/DDBJ whole genome shotgun (WGS) entry which is preliminary data.</text>
</comment>